<feature type="domain" description="STPR" evidence="1">
    <location>
        <begin position="49"/>
        <end position="81"/>
    </location>
</feature>
<comment type="caution">
    <text evidence="2">The sequence shown here is derived from an EMBL/GenBank/DDBJ whole genome shotgun (WGS) entry which is preliminary data.</text>
</comment>
<evidence type="ECO:0000313" key="2">
    <source>
        <dbReference type="EMBL" id="GBP17673.1"/>
    </source>
</evidence>
<sequence length="139" mass="16528">MRERRNRETEEEYRKIMSKCRSKSMRRQSEMKWNEPCVWYVTPHGSVCVAMESPDQQAKRLIKLAERMRMYRANESPDQGKFVSPKWQPGSATYCQRNSRAAHHPHQAEQLLQETRPTHPVMMKCPDKLQVEHKKTNNS</sequence>
<gene>
    <name evidence="2" type="ORF">EVAR_71949_1</name>
</gene>
<dbReference type="STRING" id="151549.A0A4C1TUG7"/>
<dbReference type="InterPro" id="IPR048998">
    <property type="entry name" value="STPR"/>
</dbReference>
<dbReference type="Proteomes" id="UP000299102">
    <property type="component" value="Unassembled WGS sequence"/>
</dbReference>
<reference evidence="2 3" key="1">
    <citation type="journal article" date="2019" name="Commun. Biol.">
        <title>The bagworm genome reveals a unique fibroin gene that provides high tensile strength.</title>
        <authorList>
            <person name="Kono N."/>
            <person name="Nakamura H."/>
            <person name="Ohtoshi R."/>
            <person name="Tomita M."/>
            <person name="Numata K."/>
            <person name="Arakawa K."/>
        </authorList>
    </citation>
    <scope>NUCLEOTIDE SEQUENCE [LARGE SCALE GENOMIC DNA]</scope>
</reference>
<proteinExistence type="predicted"/>
<dbReference type="EMBL" id="BGZK01006357">
    <property type="protein sequence ID" value="GBP17673.1"/>
    <property type="molecule type" value="Genomic_DNA"/>
</dbReference>
<keyword evidence="3" id="KW-1185">Reference proteome</keyword>
<dbReference type="AlphaFoldDB" id="A0A4C1TUG7"/>
<evidence type="ECO:0000259" key="1">
    <source>
        <dbReference type="Pfam" id="PF21107"/>
    </source>
</evidence>
<accession>A0A4C1TUG7</accession>
<evidence type="ECO:0000313" key="3">
    <source>
        <dbReference type="Proteomes" id="UP000299102"/>
    </source>
</evidence>
<organism evidence="2 3">
    <name type="scientific">Eumeta variegata</name>
    <name type="common">Bagworm moth</name>
    <name type="synonym">Eumeta japonica</name>
    <dbReference type="NCBI Taxonomy" id="151549"/>
    <lineage>
        <taxon>Eukaryota</taxon>
        <taxon>Metazoa</taxon>
        <taxon>Ecdysozoa</taxon>
        <taxon>Arthropoda</taxon>
        <taxon>Hexapoda</taxon>
        <taxon>Insecta</taxon>
        <taxon>Pterygota</taxon>
        <taxon>Neoptera</taxon>
        <taxon>Endopterygota</taxon>
        <taxon>Lepidoptera</taxon>
        <taxon>Glossata</taxon>
        <taxon>Ditrysia</taxon>
        <taxon>Tineoidea</taxon>
        <taxon>Psychidae</taxon>
        <taxon>Oiketicinae</taxon>
        <taxon>Eumeta</taxon>
    </lineage>
</organism>
<dbReference type="Pfam" id="PF21107">
    <property type="entry name" value="STPRs"/>
    <property type="match status" value="1"/>
</dbReference>
<dbReference type="OrthoDB" id="10057854at2759"/>
<protein>
    <recommendedName>
        <fullName evidence="1">STPR domain-containing protein</fullName>
    </recommendedName>
</protein>
<name>A0A4C1TUG7_EUMVA</name>